<evidence type="ECO:0000313" key="1">
    <source>
        <dbReference type="EMBL" id="NKG20807.1"/>
    </source>
</evidence>
<organism evidence="1 2">
    <name type="scientific">Paeniglutamicibacter terrestris</name>
    <dbReference type="NCBI Taxonomy" id="2723403"/>
    <lineage>
        <taxon>Bacteria</taxon>
        <taxon>Bacillati</taxon>
        <taxon>Actinomycetota</taxon>
        <taxon>Actinomycetes</taxon>
        <taxon>Micrococcales</taxon>
        <taxon>Micrococcaceae</taxon>
        <taxon>Paeniglutamicibacter</taxon>
    </lineage>
</organism>
<protein>
    <submittedName>
        <fullName evidence="1">Uncharacterized protein</fullName>
    </submittedName>
</protein>
<reference evidence="1 2" key="1">
    <citation type="submission" date="2020-04" db="EMBL/GenBank/DDBJ databases">
        <title>Paeniglutamicibacter sp. ANT13_2, a novel actinomycete isolated from sediment in Antarctica.</title>
        <authorList>
            <person name="Sakdapetsiri C."/>
            <person name="Pinyakong O."/>
        </authorList>
    </citation>
    <scope>NUCLEOTIDE SEQUENCE [LARGE SCALE GENOMIC DNA]</scope>
    <source>
        <strain evidence="1 2">ANT13_2</strain>
    </source>
</reference>
<comment type="caution">
    <text evidence="1">The sequence shown here is derived from an EMBL/GenBank/DDBJ whole genome shotgun (WGS) entry which is preliminary data.</text>
</comment>
<proteinExistence type="predicted"/>
<dbReference type="RefSeq" id="WP_168151663.1">
    <property type="nucleotide sequence ID" value="NZ_JAAWVT010000003.1"/>
</dbReference>
<dbReference type="Proteomes" id="UP000746595">
    <property type="component" value="Unassembled WGS sequence"/>
</dbReference>
<evidence type="ECO:0000313" key="2">
    <source>
        <dbReference type="Proteomes" id="UP000746595"/>
    </source>
</evidence>
<accession>A0ABX1G5T3</accession>
<gene>
    <name evidence="1" type="ORF">HED64_08820</name>
</gene>
<dbReference type="EMBL" id="JAAWVT010000003">
    <property type="protein sequence ID" value="NKG20807.1"/>
    <property type="molecule type" value="Genomic_DNA"/>
</dbReference>
<name>A0ABX1G5T3_9MICC</name>
<keyword evidence="2" id="KW-1185">Reference proteome</keyword>
<sequence length="88" mass="9939">MPLTQNQRSSCGRTHWVAEGATNARYARTQVREHRLYSLIIAPGWLAAQLGEDREDRSMPDGLTQLYKRGLVALELFLHPLLLVINPG</sequence>